<keyword evidence="3" id="KW-1185">Reference proteome</keyword>
<dbReference type="AlphaFoldDB" id="A0A4C1UKQ3"/>
<proteinExistence type="predicted"/>
<accession>A0A4C1UKQ3</accession>
<protein>
    <recommendedName>
        <fullName evidence="4">Nucleic-acid-binding protein from transposon X-element</fullName>
    </recommendedName>
</protein>
<evidence type="ECO:0000256" key="1">
    <source>
        <dbReference type="SAM" id="Coils"/>
    </source>
</evidence>
<sequence>MTPPLGNAPQQTPDGAEISAATTIINQENLDRCSKMEDKMEKLLAEVTSTKEMLGQMHVPERLEEIRKVVAKPAPHMMDYAEAAVKSKTMVAFAKTSTVRLGNGHTFIVASKFENHTAEQVITKLCGVVDARETGVAVDRCSRCLGYGHGKRKEVSEKCAHCDGEHIDVTCRARKEGEFPKCINFTKAGSEDTAHGTFSSECGVRAKWDGIARW</sequence>
<organism evidence="2 3">
    <name type="scientific">Eumeta variegata</name>
    <name type="common">Bagworm moth</name>
    <name type="synonym">Eumeta japonica</name>
    <dbReference type="NCBI Taxonomy" id="151549"/>
    <lineage>
        <taxon>Eukaryota</taxon>
        <taxon>Metazoa</taxon>
        <taxon>Ecdysozoa</taxon>
        <taxon>Arthropoda</taxon>
        <taxon>Hexapoda</taxon>
        <taxon>Insecta</taxon>
        <taxon>Pterygota</taxon>
        <taxon>Neoptera</taxon>
        <taxon>Endopterygota</taxon>
        <taxon>Lepidoptera</taxon>
        <taxon>Glossata</taxon>
        <taxon>Ditrysia</taxon>
        <taxon>Tineoidea</taxon>
        <taxon>Psychidae</taxon>
        <taxon>Oiketicinae</taxon>
        <taxon>Eumeta</taxon>
    </lineage>
</organism>
<reference evidence="2 3" key="1">
    <citation type="journal article" date="2019" name="Commun. Biol.">
        <title>The bagworm genome reveals a unique fibroin gene that provides high tensile strength.</title>
        <authorList>
            <person name="Kono N."/>
            <person name="Nakamura H."/>
            <person name="Ohtoshi R."/>
            <person name="Tomita M."/>
            <person name="Numata K."/>
            <person name="Arakawa K."/>
        </authorList>
    </citation>
    <scope>NUCLEOTIDE SEQUENCE [LARGE SCALE GENOMIC DNA]</scope>
</reference>
<dbReference type="OrthoDB" id="10022108at2759"/>
<gene>
    <name evidence="2" type="ORF">EVAR_85966_1</name>
</gene>
<evidence type="ECO:0000313" key="2">
    <source>
        <dbReference type="EMBL" id="GBP26464.1"/>
    </source>
</evidence>
<comment type="caution">
    <text evidence="2">The sequence shown here is derived from an EMBL/GenBank/DDBJ whole genome shotgun (WGS) entry which is preliminary data.</text>
</comment>
<feature type="coiled-coil region" evidence="1">
    <location>
        <begin position="26"/>
        <end position="53"/>
    </location>
</feature>
<name>A0A4C1UKQ3_EUMVA</name>
<evidence type="ECO:0008006" key="4">
    <source>
        <dbReference type="Google" id="ProtNLM"/>
    </source>
</evidence>
<dbReference type="EMBL" id="BGZK01000181">
    <property type="protein sequence ID" value="GBP26464.1"/>
    <property type="molecule type" value="Genomic_DNA"/>
</dbReference>
<keyword evidence="1" id="KW-0175">Coiled coil</keyword>
<evidence type="ECO:0000313" key="3">
    <source>
        <dbReference type="Proteomes" id="UP000299102"/>
    </source>
</evidence>
<dbReference type="Proteomes" id="UP000299102">
    <property type="component" value="Unassembled WGS sequence"/>
</dbReference>